<gene>
    <name evidence="2" type="ordered locus">SVEN_7214</name>
</gene>
<dbReference type="PATRIC" id="fig|953739.5.peg.2442"/>
<dbReference type="HOGENOM" id="CLU_1250080_0_0_11"/>
<dbReference type="GeneID" id="51867727"/>
<dbReference type="Proteomes" id="UP000006854">
    <property type="component" value="Chromosome"/>
</dbReference>
<dbReference type="eggNOG" id="ENOG50345PD">
    <property type="taxonomic scope" value="Bacteria"/>
</dbReference>
<dbReference type="KEGG" id="sve:SVEN_7214"/>
<name>F2RLX0_STRVP</name>
<feature type="region of interest" description="Disordered" evidence="1">
    <location>
        <begin position="1"/>
        <end position="46"/>
    </location>
</feature>
<dbReference type="AlphaFoldDB" id="F2RLX0"/>
<accession>F2RLX0</accession>
<sequence length="221" mass="23342">MTGNEPLAPREDPPAGGGALDLPGGQTADALRGGPSPSAAPRRPGFRVSSAVPELAAAIRPYLAGDAVREGAPSLGRSLALDDGDLVIDGRSHDLALVAGADALGQALELAVATQTGSDPLNVRFGFDRLAISAYADDLTTRKEFLTMELVRCLSTDLRVTDVREVFYDDDPRYRELLPGLDDEAHRREIAAAHAARLYTVYAVVDTVANTPVTLRARGTP</sequence>
<proteinExistence type="predicted"/>
<dbReference type="RefSeq" id="WP_015038395.1">
    <property type="nucleotide sequence ID" value="NC_018750.1"/>
</dbReference>
<reference evidence="2 3" key="1">
    <citation type="journal article" date="2011" name="BMC Genomics">
        <title>Genome-wide analysis of the role of GlnR in Streptomyces venezuelae provides new insights into global nitrogen regulation in actinomycetes.</title>
        <authorList>
            <person name="Pullan S.T."/>
            <person name="Bibb M.J."/>
            <person name="Merrick M."/>
        </authorList>
    </citation>
    <scope>NUCLEOTIDE SEQUENCE [LARGE SCALE GENOMIC DNA]</scope>
    <source>
        <strain evidence="2">ATCC 10712</strain>
    </source>
</reference>
<organism evidence="2 3">
    <name type="scientific">Streptomyces venezuelae (strain ATCC 10712 / CBS 650.69 / DSM 40230 / JCM 4526 / NBRC 13096 / PD 04745)</name>
    <dbReference type="NCBI Taxonomy" id="953739"/>
    <lineage>
        <taxon>Bacteria</taxon>
        <taxon>Bacillati</taxon>
        <taxon>Actinomycetota</taxon>
        <taxon>Actinomycetes</taxon>
        <taxon>Kitasatosporales</taxon>
        <taxon>Streptomycetaceae</taxon>
        <taxon>Streptomyces</taxon>
    </lineage>
</organism>
<evidence type="ECO:0000256" key="1">
    <source>
        <dbReference type="SAM" id="MobiDB-lite"/>
    </source>
</evidence>
<evidence type="ECO:0000313" key="3">
    <source>
        <dbReference type="Proteomes" id="UP000006854"/>
    </source>
</evidence>
<protein>
    <submittedName>
        <fullName evidence="2">Uncharacterized protein</fullName>
    </submittedName>
</protein>
<dbReference type="EMBL" id="FR845719">
    <property type="protein sequence ID" value="CCA60500.1"/>
    <property type="molecule type" value="Genomic_DNA"/>
</dbReference>
<dbReference type="STRING" id="953739.SVEN_7214"/>
<keyword evidence="3" id="KW-1185">Reference proteome</keyword>
<evidence type="ECO:0000313" key="2">
    <source>
        <dbReference type="EMBL" id="CCA60500.1"/>
    </source>
</evidence>
<dbReference type="OrthoDB" id="4569723at2"/>